<evidence type="ECO:0000313" key="2">
    <source>
        <dbReference type="Proteomes" id="UP000824120"/>
    </source>
</evidence>
<organism evidence="1 2">
    <name type="scientific">Solanum commersonii</name>
    <name type="common">Commerson's wild potato</name>
    <name type="synonym">Commerson's nightshade</name>
    <dbReference type="NCBI Taxonomy" id="4109"/>
    <lineage>
        <taxon>Eukaryota</taxon>
        <taxon>Viridiplantae</taxon>
        <taxon>Streptophyta</taxon>
        <taxon>Embryophyta</taxon>
        <taxon>Tracheophyta</taxon>
        <taxon>Spermatophyta</taxon>
        <taxon>Magnoliopsida</taxon>
        <taxon>eudicotyledons</taxon>
        <taxon>Gunneridae</taxon>
        <taxon>Pentapetalae</taxon>
        <taxon>asterids</taxon>
        <taxon>lamiids</taxon>
        <taxon>Solanales</taxon>
        <taxon>Solanaceae</taxon>
        <taxon>Solanoideae</taxon>
        <taxon>Solaneae</taxon>
        <taxon>Solanum</taxon>
    </lineage>
</organism>
<sequence>MLYNSTQPNPTTLYERVWLGQKPIWFDPIPGQPDRTGPDTLIHLPTVVQEDVGCGCHLEVYLFSWNA</sequence>
<evidence type="ECO:0000313" key="1">
    <source>
        <dbReference type="EMBL" id="KAG5593241.1"/>
    </source>
</evidence>
<protein>
    <submittedName>
        <fullName evidence="1">Uncharacterized protein</fullName>
    </submittedName>
</protein>
<comment type="caution">
    <text evidence="1">The sequence shown here is derived from an EMBL/GenBank/DDBJ whole genome shotgun (WGS) entry which is preliminary data.</text>
</comment>
<dbReference type="Proteomes" id="UP000824120">
    <property type="component" value="Chromosome 8"/>
</dbReference>
<name>A0A9J5XYG4_SOLCO</name>
<reference evidence="1 2" key="1">
    <citation type="submission" date="2020-09" db="EMBL/GenBank/DDBJ databases">
        <title>De no assembly of potato wild relative species, Solanum commersonii.</title>
        <authorList>
            <person name="Cho K."/>
        </authorList>
    </citation>
    <scope>NUCLEOTIDE SEQUENCE [LARGE SCALE GENOMIC DNA]</scope>
    <source>
        <strain evidence="1">LZ3.2</strain>
        <tissue evidence="1">Leaf</tissue>
    </source>
</reference>
<dbReference type="EMBL" id="JACXVP010000008">
    <property type="protein sequence ID" value="KAG5593241.1"/>
    <property type="molecule type" value="Genomic_DNA"/>
</dbReference>
<gene>
    <name evidence="1" type="ORF">H5410_043755</name>
</gene>
<keyword evidence="2" id="KW-1185">Reference proteome</keyword>
<proteinExistence type="predicted"/>
<accession>A0A9J5XYG4</accession>
<dbReference type="AlphaFoldDB" id="A0A9J5XYG4"/>